<evidence type="ECO:0000313" key="4">
    <source>
        <dbReference type="EMBL" id="KAG6522306.1"/>
    </source>
</evidence>
<feature type="compositionally biased region" description="Low complexity" evidence="2">
    <location>
        <begin position="249"/>
        <end position="261"/>
    </location>
</feature>
<keyword evidence="5" id="KW-1185">Reference proteome</keyword>
<dbReference type="InterPro" id="IPR054059">
    <property type="entry name" value="MORF/ORRM1/DAG-like_MORF"/>
</dbReference>
<accession>A0A8J5HXW4</accession>
<reference evidence="4 5" key="1">
    <citation type="submission" date="2020-08" db="EMBL/GenBank/DDBJ databases">
        <title>Plant Genome Project.</title>
        <authorList>
            <person name="Zhang R.-G."/>
        </authorList>
    </citation>
    <scope>NUCLEOTIDE SEQUENCE [LARGE SCALE GENOMIC DNA]</scope>
    <source>
        <tissue evidence="4">Rhizome</tissue>
    </source>
</reference>
<dbReference type="GO" id="GO:0080156">
    <property type="term" value="P:mitochondrial mRNA modification"/>
    <property type="evidence" value="ECO:0007669"/>
    <property type="project" value="TreeGrafter"/>
</dbReference>
<feature type="region of interest" description="Disordered" evidence="2">
    <location>
        <begin position="204"/>
        <end position="227"/>
    </location>
</feature>
<comment type="caution">
    <text evidence="4">The sequence shown here is derived from an EMBL/GenBank/DDBJ whole genome shotgun (WGS) entry which is preliminary data.</text>
</comment>
<feature type="compositionally biased region" description="Gly residues" evidence="2">
    <location>
        <begin position="443"/>
        <end position="453"/>
    </location>
</feature>
<dbReference type="Proteomes" id="UP000734854">
    <property type="component" value="Unassembled WGS sequence"/>
</dbReference>
<evidence type="ECO:0000256" key="1">
    <source>
        <dbReference type="ARBA" id="ARBA00022946"/>
    </source>
</evidence>
<feature type="compositionally biased region" description="Low complexity" evidence="2">
    <location>
        <begin position="335"/>
        <end position="345"/>
    </location>
</feature>
<dbReference type="EMBL" id="JACMSC010000005">
    <property type="protein sequence ID" value="KAG6522306.1"/>
    <property type="molecule type" value="Genomic_DNA"/>
</dbReference>
<sequence>MACRTFVSLLRSVPLSPHASRALSLPGASPLLRLRPLVAAAPVGFLLRRSPVRSGFRCFSTRPTTSSLNDPSPNWSNRPPKETILLDGCDFEHWLVVMEPPDPSLTRDEIIDGYIKTLAEVLGSEDEARMSIYSVSTKHYFAFGCKVSEEISYKIKPLSKVRWVLPDSYLDVKNKDYGGEPFIDGKAVPYDPKYHEEWVRNNARAQERSRRNDRPRNFDRSRNFERRRENMQTFQNREASPVQNQEFQNFSSQNTTQQSSQAPPVRDGATPNFQNQQPLRDGATPNFQNQPPPNASATLNYQNEMPPNTTSIPNYQNQTPPHSTALPNKQGGYVPNYQGGPQRYQGGPGGPGYQDAQGYQNGFPRSNMPGNGFGSNGSSPDYPRDNLTGPPTGSSPGYPRGNPAGPPTAYQVNPGGYQGGSSPMPPTYQGGGSSARPGPDSGYQGGNPGGYQGGSSMPTNTYPGGYQGGAPAYQGGNPGGHQGFNQQPYQGQGVTSSYQPPNSRYQGGNQNNQGGEGYQGGAPVYPGRDLPGRD</sequence>
<protein>
    <recommendedName>
        <fullName evidence="3">MORF/ORRM1/DAG-like MORF domain-containing protein</fullName>
    </recommendedName>
</protein>
<evidence type="ECO:0000313" key="5">
    <source>
        <dbReference type="Proteomes" id="UP000734854"/>
    </source>
</evidence>
<dbReference type="OrthoDB" id="1913091at2759"/>
<evidence type="ECO:0000259" key="3">
    <source>
        <dbReference type="Pfam" id="PF21864"/>
    </source>
</evidence>
<dbReference type="GO" id="GO:0016554">
    <property type="term" value="P:cytidine to uridine editing"/>
    <property type="evidence" value="ECO:0007669"/>
    <property type="project" value="InterPro"/>
</dbReference>
<feature type="region of interest" description="Disordered" evidence="2">
    <location>
        <begin position="249"/>
        <end position="534"/>
    </location>
</feature>
<proteinExistence type="predicted"/>
<dbReference type="PANTHER" id="PTHR31346">
    <property type="entry name" value="MULTIPLE ORGANELLAR RNA EDITING FACTOR 2, CHLOROPLASTIC-RELATED-RELATED"/>
    <property type="match status" value="1"/>
</dbReference>
<feature type="compositionally biased region" description="Polar residues" evidence="2">
    <location>
        <begin position="483"/>
        <end position="504"/>
    </location>
</feature>
<name>A0A8J5HXW4_ZINOF</name>
<dbReference type="Pfam" id="PF21864">
    <property type="entry name" value="MORF_dom"/>
    <property type="match status" value="1"/>
</dbReference>
<keyword evidence="1" id="KW-0809">Transit peptide</keyword>
<organism evidence="4 5">
    <name type="scientific">Zingiber officinale</name>
    <name type="common">Ginger</name>
    <name type="synonym">Amomum zingiber</name>
    <dbReference type="NCBI Taxonomy" id="94328"/>
    <lineage>
        <taxon>Eukaryota</taxon>
        <taxon>Viridiplantae</taxon>
        <taxon>Streptophyta</taxon>
        <taxon>Embryophyta</taxon>
        <taxon>Tracheophyta</taxon>
        <taxon>Spermatophyta</taxon>
        <taxon>Magnoliopsida</taxon>
        <taxon>Liliopsida</taxon>
        <taxon>Zingiberales</taxon>
        <taxon>Zingiberaceae</taxon>
        <taxon>Zingiber</taxon>
    </lineage>
</organism>
<feature type="compositionally biased region" description="Low complexity" evidence="2">
    <location>
        <begin position="388"/>
        <end position="397"/>
    </location>
</feature>
<feature type="compositionally biased region" description="Polar residues" evidence="2">
    <location>
        <begin position="285"/>
        <end position="327"/>
    </location>
</feature>
<dbReference type="PANTHER" id="PTHR31346:SF4">
    <property type="entry name" value="MULTIPLE ORGANELLAR RNA EDITING FACTOR 8, CHLOROPLASTIC_MITOCHONDRIAL"/>
    <property type="match status" value="1"/>
</dbReference>
<feature type="compositionally biased region" description="Low complexity" evidence="2">
    <location>
        <begin position="353"/>
        <end position="370"/>
    </location>
</feature>
<gene>
    <name evidence="4" type="ORF">ZIOFF_019445</name>
</gene>
<evidence type="ECO:0000256" key="2">
    <source>
        <dbReference type="SAM" id="MobiDB-lite"/>
    </source>
</evidence>
<dbReference type="GO" id="GO:0005739">
    <property type="term" value="C:mitochondrion"/>
    <property type="evidence" value="ECO:0007669"/>
    <property type="project" value="TreeGrafter"/>
</dbReference>
<feature type="domain" description="MORF/ORRM1/DAG-like MORF" evidence="3">
    <location>
        <begin position="91"/>
        <end position="182"/>
    </location>
</feature>
<dbReference type="InterPro" id="IPR039206">
    <property type="entry name" value="MORF/ORRM1/DAG-like"/>
</dbReference>
<dbReference type="AlphaFoldDB" id="A0A8J5HXW4"/>